<keyword evidence="2" id="KW-1185">Reference proteome</keyword>
<comment type="caution">
    <text evidence="1">The sequence shown here is derived from an EMBL/GenBank/DDBJ whole genome shotgun (WGS) entry which is preliminary data.</text>
</comment>
<name>A0A7W7J064_9FLAO</name>
<dbReference type="AlphaFoldDB" id="A0A7W7J064"/>
<reference evidence="1 2" key="1">
    <citation type="submission" date="2020-08" db="EMBL/GenBank/DDBJ databases">
        <title>Functional genomics of gut bacteria from endangered species of beetles.</title>
        <authorList>
            <person name="Carlos-Shanley C."/>
        </authorList>
    </citation>
    <scope>NUCLEOTIDE SEQUENCE [LARGE SCALE GENOMIC DNA]</scope>
    <source>
        <strain evidence="1 2">S00142</strain>
    </source>
</reference>
<evidence type="ECO:0000313" key="2">
    <source>
        <dbReference type="Proteomes" id="UP000561681"/>
    </source>
</evidence>
<dbReference type="RefSeq" id="WP_184165907.1">
    <property type="nucleotide sequence ID" value="NZ_JACHLD010000007.1"/>
</dbReference>
<organism evidence="1 2">
    <name type="scientific">Flavobacterium nitrogenifigens</name>
    <dbReference type="NCBI Taxonomy" id="1617283"/>
    <lineage>
        <taxon>Bacteria</taxon>
        <taxon>Pseudomonadati</taxon>
        <taxon>Bacteroidota</taxon>
        <taxon>Flavobacteriia</taxon>
        <taxon>Flavobacteriales</taxon>
        <taxon>Flavobacteriaceae</taxon>
        <taxon>Flavobacterium</taxon>
    </lineage>
</organism>
<evidence type="ECO:0008006" key="3">
    <source>
        <dbReference type="Google" id="ProtNLM"/>
    </source>
</evidence>
<sequence>MRNIFCILMYSILLNSYGQSDNLKKNDKILLGFWKGAEFDEVTLDIKKHWLINRLENGTYIILGTSLDNCKVKFSNEKGTWWTDNGKLYQLNDNSKVLKIFNYRTTDLGSVEIFFSENPCKHIKDCGKFFYENKWE</sequence>
<evidence type="ECO:0000313" key="1">
    <source>
        <dbReference type="EMBL" id="MBB4803834.1"/>
    </source>
</evidence>
<accession>A0A7W7J064</accession>
<proteinExistence type="predicted"/>
<gene>
    <name evidence="1" type="ORF">HNP37_003914</name>
</gene>
<dbReference type="EMBL" id="JACHLD010000007">
    <property type="protein sequence ID" value="MBB4803834.1"/>
    <property type="molecule type" value="Genomic_DNA"/>
</dbReference>
<dbReference type="Proteomes" id="UP000561681">
    <property type="component" value="Unassembled WGS sequence"/>
</dbReference>
<protein>
    <recommendedName>
        <fullName evidence="3">Lipocalin-like domain-containing protein</fullName>
    </recommendedName>
</protein>